<sequence length="316" mass="34279">MSFNRIALYGHRGWATDRIAAALFASGAPITVLHRPGSNTSAVPANIPKIEVDLLDTDALVKALQNVDIVISLVGADVEKEYGFVKAIPLTNIKLFVASDLSLQYGEEGNRIAILKAKDDLQRAIRAAGIPMTRVLTGNFAEFTLGCCGMGIDLARNRLVHTANSANEKANMAYVQNTREYVGAAYVSIFTANDISEIQNRTISLTELAPTGNEIAAAMTKKHGKEPEIIVHSLEKVQAAFDDSLKAGVPAAAAWFYRKIWGTGELMAMLSSDVWDVPGYRKATLDDLIVSGKIGKYRDLPDSVVTYVEDTMFQAL</sequence>
<protein>
    <recommendedName>
        <fullName evidence="3">NmrA-like domain-containing protein</fullName>
    </recommendedName>
</protein>
<evidence type="ECO:0000259" key="3">
    <source>
        <dbReference type="Pfam" id="PF05368"/>
    </source>
</evidence>
<feature type="domain" description="NmrA-like" evidence="3">
    <location>
        <begin position="5"/>
        <end position="229"/>
    </location>
</feature>
<dbReference type="Proteomes" id="UP000639643">
    <property type="component" value="Unassembled WGS sequence"/>
</dbReference>
<comment type="caution">
    <text evidence="4">The sequence shown here is derived from an EMBL/GenBank/DDBJ whole genome shotgun (WGS) entry which is preliminary data.</text>
</comment>
<dbReference type="OrthoDB" id="5283654at2759"/>
<proteinExistence type="predicted"/>
<dbReference type="PANTHER" id="PTHR47706">
    <property type="entry name" value="NMRA-LIKE FAMILY PROTEIN"/>
    <property type="match status" value="1"/>
</dbReference>
<dbReference type="Gene3D" id="3.90.25.10">
    <property type="entry name" value="UDP-galactose 4-epimerase, domain 1"/>
    <property type="match status" value="1"/>
</dbReference>
<keyword evidence="1" id="KW-0521">NADP</keyword>
<evidence type="ECO:0000313" key="4">
    <source>
        <dbReference type="EMBL" id="KAF6843824.1"/>
    </source>
</evidence>
<dbReference type="InterPro" id="IPR051609">
    <property type="entry name" value="NmrA/Isoflavone_reductase-like"/>
</dbReference>
<organism evidence="4 5">
    <name type="scientific">Colletotrichum musicola</name>
    <dbReference type="NCBI Taxonomy" id="2175873"/>
    <lineage>
        <taxon>Eukaryota</taxon>
        <taxon>Fungi</taxon>
        <taxon>Dikarya</taxon>
        <taxon>Ascomycota</taxon>
        <taxon>Pezizomycotina</taxon>
        <taxon>Sordariomycetes</taxon>
        <taxon>Hypocreomycetidae</taxon>
        <taxon>Glomerellales</taxon>
        <taxon>Glomerellaceae</taxon>
        <taxon>Colletotrichum</taxon>
        <taxon>Colletotrichum orchidearum species complex</taxon>
    </lineage>
</organism>
<keyword evidence="2" id="KW-0560">Oxidoreductase</keyword>
<name>A0A8H6U7R3_9PEZI</name>
<dbReference type="AlphaFoldDB" id="A0A8H6U7R3"/>
<dbReference type="InterPro" id="IPR036291">
    <property type="entry name" value="NAD(P)-bd_dom_sf"/>
</dbReference>
<dbReference type="EMBL" id="WIGM01000031">
    <property type="protein sequence ID" value="KAF6843824.1"/>
    <property type="molecule type" value="Genomic_DNA"/>
</dbReference>
<dbReference type="Pfam" id="PF05368">
    <property type="entry name" value="NmrA"/>
    <property type="match status" value="1"/>
</dbReference>
<evidence type="ECO:0000256" key="1">
    <source>
        <dbReference type="ARBA" id="ARBA00022857"/>
    </source>
</evidence>
<reference evidence="4" key="1">
    <citation type="journal article" date="2020" name="Phytopathology">
        <title>Genome Sequence Resources of Colletotrichum truncatum, C. plurivorum, C. musicola, and C. sojae: Four Species Pathogenic to Soybean (Glycine max).</title>
        <authorList>
            <person name="Rogerio F."/>
            <person name="Boufleur T.R."/>
            <person name="Ciampi-Guillardi M."/>
            <person name="Sukno S.A."/>
            <person name="Thon M.R."/>
            <person name="Massola Junior N.S."/>
            <person name="Baroncelli R."/>
        </authorList>
    </citation>
    <scope>NUCLEOTIDE SEQUENCE</scope>
    <source>
        <strain evidence="4">LFN0074</strain>
    </source>
</reference>
<keyword evidence="5" id="KW-1185">Reference proteome</keyword>
<gene>
    <name evidence="4" type="ORF">CMUS01_01743</name>
</gene>
<evidence type="ECO:0000256" key="2">
    <source>
        <dbReference type="ARBA" id="ARBA00023002"/>
    </source>
</evidence>
<dbReference type="GO" id="GO:0016491">
    <property type="term" value="F:oxidoreductase activity"/>
    <property type="evidence" value="ECO:0007669"/>
    <property type="project" value="UniProtKB-KW"/>
</dbReference>
<dbReference type="SUPFAM" id="SSF51735">
    <property type="entry name" value="NAD(P)-binding Rossmann-fold domains"/>
    <property type="match status" value="1"/>
</dbReference>
<dbReference type="Gene3D" id="3.40.50.720">
    <property type="entry name" value="NAD(P)-binding Rossmann-like Domain"/>
    <property type="match status" value="1"/>
</dbReference>
<evidence type="ECO:0000313" key="5">
    <source>
        <dbReference type="Proteomes" id="UP000639643"/>
    </source>
</evidence>
<accession>A0A8H6U7R3</accession>
<dbReference type="InterPro" id="IPR008030">
    <property type="entry name" value="NmrA-like"/>
</dbReference>
<dbReference type="PANTHER" id="PTHR47706:SF9">
    <property type="entry name" value="NMRA-LIKE DOMAIN-CONTAINING PROTEIN-RELATED"/>
    <property type="match status" value="1"/>
</dbReference>